<dbReference type="Proteomes" id="UP000784294">
    <property type="component" value="Unassembled WGS sequence"/>
</dbReference>
<evidence type="ECO:0000313" key="1">
    <source>
        <dbReference type="EMBL" id="VEL17899.1"/>
    </source>
</evidence>
<proteinExistence type="predicted"/>
<evidence type="ECO:0000313" key="2">
    <source>
        <dbReference type="Proteomes" id="UP000784294"/>
    </source>
</evidence>
<dbReference type="AlphaFoldDB" id="A0A448WQW0"/>
<dbReference type="EMBL" id="CAAALY010034725">
    <property type="protein sequence ID" value="VEL17899.1"/>
    <property type="molecule type" value="Genomic_DNA"/>
</dbReference>
<organism evidence="1 2">
    <name type="scientific">Protopolystoma xenopodis</name>
    <dbReference type="NCBI Taxonomy" id="117903"/>
    <lineage>
        <taxon>Eukaryota</taxon>
        <taxon>Metazoa</taxon>
        <taxon>Spiralia</taxon>
        <taxon>Lophotrochozoa</taxon>
        <taxon>Platyhelminthes</taxon>
        <taxon>Monogenea</taxon>
        <taxon>Polyopisthocotylea</taxon>
        <taxon>Polystomatidea</taxon>
        <taxon>Polystomatidae</taxon>
        <taxon>Protopolystoma</taxon>
    </lineage>
</organism>
<accession>A0A448WQW0</accession>
<sequence length="109" mass="11985">MRSSLTPASELAEEKGAEIAELGAEASLELAGQPGLAEEGILHHLVHPRWELPRTQQDYLELACLGWGREGLNQATDELGIKRGADQKTLLQTHKNEEDLQASMHSYAQ</sequence>
<reference evidence="1" key="1">
    <citation type="submission" date="2018-11" db="EMBL/GenBank/DDBJ databases">
        <authorList>
            <consortium name="Pathogen Informatics"/>
        </authorList>
    </citation>
    <scope>NUCLEOTIDE SEQUENCE</scope>
</reference>
<keyword evidence="2" id="KW-1185">Reference proteome</keyword>
<gene>
    <name evidence="1" type="ORF">PXEA_LOCUS11339</name>
</gene>
<comment type="caution">
    <text evidence="1">The sequence shown here is derived from an EMBL/GenBank/DDBJ whole genome shotgun (WGS) entry which is preliminary data.</text>
</comment>
<protein>
    <submittedName>
        <fullName evidence="1">Uncharacterized protein</fullName>
    </submittedName>
</protein>
<name>A0A448WQW0_9PLAT</name>